<dbReference type="PANTHER" id="PTHR43881">
    <property type="entry name" value="GAMMA-GLUTAMYLTRANSPEPTIDASE (AFU_ORTHOLOGUE AFUA_4G13580)"/>
    <property type="match status" value="1"/>
</dbReference>
<protein>
    <submittedName>
        <fullName evidence="1">Gamma-glutamyltransferase</fullName>
    </submittedName>
</protein>
<name>A0A6F8PP72_9GAMM</name>
<dbReference type="InterPro" id="IPR043137">
    <property type="entry name" value="GGT_ssub_C"/>
</dbReference>
<dbReference type="InterPro" id="IPR029055">
    <property type="entry name" value="Ntn_hydrolases_N"/>
</dbReference>
<keyword evidence="2" id="KW-1185">Reference proteome</keyword>
<dbReference type="PANTHER" id="PTHR43881:SF5">
    <property type="entry name" value="GAMMA-GLUTAMYLTRANSPEPTIDASE"/>
    <property type="match status" value="1"/>
</dbReference>
<dbReference type="AlphaFoldDB" id="A0A6F8PP72"/>
<dbReference type="InterPro" id="IPR052896">
    <property type="entry name" value="GGT-like_enzyme"/>
</dbReference>
<dbReference type="Proteomes" id="UP000501466">
    <property type="component" value="Chromosome"/>
</dbReference>
<dbReference type="InterPro" id="IPR043138">
    <property type="entry name" value="GGT_lsub"/>
</dbReference>
<gene>
    <name evidence="1" type="ORF">THMIRHAT_16590</name>
</gene>
<dbReference type="RefSeq" id="WP_173291674.1">
    <property type="nucleotide sequence ID" value="NZ_AP021888.1"/>
</dbReference>
<sequence length="526" mass="56297">MAKIAFTAPHYQATQAGLAILEQGGNAVDAMVAAAATVAVAYPHMNSLGGDGFWLVQVPGQAPFALDASGWAAQAADVSLYDGLEAIPARGPKAALTMAGAVSGWQLARHKMVDFGFENLPINQVLQTAMDLAKQGIEVTDSLAAASRLTFETLKEVPGFAACFAPEGRPLVAGERFQNAALGDLLNQLATQGLDDFYRGGIAQKIGAVLSQVGSPITTEDLNAYHAQEMPVLSADTALGTLYNVGAPTQGLASLLILALYDRLVQPDWSEAQQVHHLVECTKQAFLIRDAVITDPSRLTADLQSWLSEAQLQTCLTNISADQALPWPHTPAHGDTVWMGCVDAQGVMVSYIQSIYWEFGSGVVIPEFGLVWNNRGTSFSLDPKSRNALAPRMKPFHTLNPAMCVFKDGRRMVYGTMGGEGQPQTQAAVYSRYAYQHLSLNQAIAEDRWLLGRTWGDQQHDLKMEPTLASRIGQTLQSMGHELQVLPQQTEKMGHAGAVVLFPDGDVSAATDPRSDGAALIIEGGA</sequence>
<reference evidence="2" key="1">
    <citation type="submission" date="2019-11" db="EMBL/GenBank/DDBJ databases">
        <title>Isolation and characterization of two novel species in the genus Thiomicrorhabdus.</title>
        <authorList>
            <person name="Mochizuki J."/>
            <person name="Kojima H."/>
            <person name="Fukui M."/>
        </authorList>
    </citation>
    <scope>NUCLEOTIDE SEQUENCE [LARGE SCALE GENOMIC DNA]</scope>
    <source>
        <strain evidence="2">AkT22</strain>
    </source>
</reference>
<evidence type="ECO:0000313" key="2">
    <source>
        <dbReference type="Proteomes" id="UP000501466"/>
    </source>
</evidence>
<dbReference type="EMBL" id="AP021888">
    <property type="protein sequence ID" value="BBP43913.1"/>
    <property type="molecule type" value="Genomic_DNA"/>
</dbReference>
<dbReference type="SUPFAM" id="SSF56235">
    <property type="entry name" value="N-terminal nucleophile aminohydrolases (Ntn hydrolases)"/>
    <property type="match status" value="1"/>
</dbReference>
<dbReference type="KEGG" id="tzo:THMIRHAT_16590"/>
<proteinExistence type="predicted"/>
<dbReference type="Gene3D" id="3.60.20.40">
    <property type="match status" value="1"/>
</dbReference>
<dbReference type="GO" id="GO:0016740">
    <property type="term" value="F:transferase activity"/>
    <property type="evidence" value="ECO:0007669"/>
    <property type="project" value="UniProtKB-KW"/>
</dbReference>
<dbReference type="Pfam" id="PF01019">
    <property type="entry name" value="G_glu_transpept"/>
    <property type="match status" value="1"/>
</dbReference>
<keyword evidence="1" id="KW-0808">Transferase</keyword>
<dbReference type="PRINTS" id="PR01210">
    <property type="entry name" value="GGTRANSPTASE"/>
</dbReference>
<evidence type="ECO:0000313" key="1">
    <source>
        <dbReference type="EMBL" id="BBP43913.1"/>
    </source>
</evidence>
<dbReference type="Gene3D" id="1.10.246.130">
    <property type="match status" value="1"/>
</dbReference>
<accession>A0A6F8PP72</accession>
<organism evidence="1 2">
    <name type="scientific">Thiosulfativibrio zosterae</name>
    <dbReference type="NCBI Taxonomy" id="2675053"/>
    <lineage>
        <taxon>Bacteria</taxon>
        <taxon>Pseudomonadati</taxon>
        <taxon>Pseudomonadota</taxon>
        <taxon>Gammaproteobacteria</taxon>
        <taxon>Thiotrichales</taxon>
        <taxon>Piscirickettsiaceae</taxon>
        <taxon>Thiosulfativibrio</taxon>
    </lineage>
</organism>